<dbReference type="EMBL" id="CAMXCT010004412">
    <property type="protein sequence ID" value="CAI4008907.1"/>
    <property type="molecule type" value="Genomic_DNA"/>
</dbReference>
<comment type="caution">
    <text evidence="3">The sequence shown here is derived from an EMBL/GenBank/DDBJ whole genome shotgun (WGS) entry which is preliminary data.</text>
</comment>
<reference evidence="3" key="1">
    <citation type="submission" date="2022-10" db="EMBL/GenBank/DDBJ databases">
        <authorList>
            <person name="Chen Y."/>
            <person name="Dougan E. K."/>
            <person name="Chan C."/>
            <person name="Rhodes N."/>
            <person name="Thang M."/>
        </authorList>
    </citation>
    <scope>NUCLEOTIDE SEQUENCE</scope>
</reference>
<organism evidence="3">
    <name type="scientific">Cladocopium goreaui</name>
    <dbReference type="NCBI Taxonomy" id="2562237"/>
    <lineage>
        <taxon>Eukaryota</taxon>
        <taxon>Sar</taxon>
        <taxon>Alveolata</taxon>
        <taxon>Dinophyceae</taxon>
        <taxon>Suessiales</taxon>
        <taxon>Symbiodiniaceae</taxon>
        <taxon>Cladocopium</taxon>
    </lineage>
</organism>
<evidence type="ECO:0000313" key="4">
    <source>
        <dbReference type="EMBL" id="CAL1162282.1"/>
    </source>
</evidence>
<proteinExistence type="predicted"/>
<feature type="coiled-coil region" evidence="1">
    <location>
        <begin position="50"/>
        <end position="147"/>
    </location>
</feature>
<sequence>MAFPNFQEHPSWSELREALEMKGKGWGRVLDNLQDWQHFLDDYQWLRWERSGLQREVQQAKKKLEDWEANLRERDIQNCKDTENLRKIKQRCDALEAENTRIRNEWQRMKKDQENLTAREKDWKIQIEVLKEEEKKLKDENMELKVKLRGGGVPGAPMAPMGPMAMPRAPDFDEPNSLLPSELLGPDQYAGPNSINSSLPWSDSGDAGFFVRTLGAPEFVPRGP</sequence>
<evidence type="ECO:0000313" key="5">
    <source>
        <dbReference type="Proteomes" id="UP001152797"/>
    </source>
</evidence>
<feature type="region of interest" description="Disordered" evidence="2">
    <location>
        <begin position="167"/>
        <end position="197"/>
    </location>
</feature>
<evidence type="ECO:0000313" key="3">
    <source>
        <dbReference type="EMBL" id="CAI4008907.1"/>
    </source>
</evidence>
<accession>A0A9P1GFP1</accession>
<evidence type="ECO:0000256" key="2">
    <source>
        <dbReference type="SAM" id="MobiDB-lite"/>
    </source>
</evidence>
<dbReference type="Proteomes" id="UP001152797">
    <property type="component" value="Unassembled WGS sequence"/>
</dbReference>
<protein>
    <submittedName>
        <fullName evidence="3">Uncharacterized protein</fullName>
    </submittedName>
</protein>
<dbReference type="AlphaFoldDB" id="A0A9P1GFP1"/>
<dbReference type="EMBL" id="CAMXCT020004412">
    <property type="protein sequence ID" value="CAL1162282.1"/>
    <property type="molecule type" value="Genomic_DNA"/>
</dbReference>
<reference evidence="4" key="2">
    <citation type="submission" date="2024-04" db="EMBL/GenBank/DDBJ databases">
        <authorList>
            <person name="Chen Y."/>
            <person name="Shah S."/>
            <person name="Dougan E. K."/>
            <person name="Thang M."/>
            <person name="Chan C."/>
        </authorList>
    </citation>
    <scope>NUCLEOTIDE SEQUENCE [LARGE SCALE GENOMIC DNA]</scope>
</reference>
<dbReference type="EMBL" id="CAMXCT030004412">
    <property type="protein sequence ID" value="CAL4796219.1"/>
    <property type="molecule type" value="Genomic_DNA"/>
</dbReference>
<gene>
    <name evidence="3" type="ORF">C1SCF055_LOCUS34298</name>
</gene>
<keyword evidence="5" id="KW-1185">Reference proteome</keyword>
<name>A0A9P1GFP1_9DINO</name>
<keyword evidence="1" id="KW-0175">Coiled coil</keyword>
<evidence type="ECO:0000256" key="1">
    <source>
        <dbReference type="SAM" id="Coils"/>
    </source>
</evidence>